<dbReference type="InterPro" id="IPR050361">
    <property type="entry name" value="MPP/UQCRC_Complex"/>
</dbReference>
<dbReference type="SUPFAM" id="SSF63411">
    <property type="entry name" value="LuxS/MPP-like metallohydrolase"/>
    <property type="match status" value="4"/>
</dbReference>
<feature type="signal peptide" evidence="3">
    <location>
        <begin position="1"/>
        <end position="21"/>
    </location>
</feature>
<dbReference type="InterPro" id="IPR011765">
    <property type="entry name" value="Pept_M16_N"/>
</dbReference>
<dbReference type="RefSeq" id="WP_197939088.1">
    <property type="nucleotide sequence ID" value="NZ_CP065713.1"/>
</dbReference>
<keyword evidence="3" id="KW-0732">Signal</keyword>
<dbReference type="PANTHER" id="PTHR11851:SF49">
    <property type="entry name" value="MITOCHONDRIAL-PROCESSING PEPTIDASE SUBUNIT ALPHA"/>
    <property type="match status" value="1"/>
</dbReference>
<reference evidence="6 7" key="1">
    <citation type="submission" date="2020-12" db="EMBL/GenBank/DDBJ databases">
        <title>FDA dAtabase for Regulatory Grade micrObial Sequences (FDA-ARGOS): Supporting development and validation of Infectious Disease Dx tests.</title>
        <authorList>
            <person name="Sproer C."/>
            <person name="Gronow S."/>
            <person name="Severitt S."/>
            <person name="Schroder I."/>
            <person name="Tallon L."/>
            <person name="Sadzewicz L."/>
            <person name="Zhao X."/>
            <person name="Boylan J."/>
            <person name="Ott S."/>
            <person name="Bowen H."/>
            <person name="Vavikolanu K."/>
            <person name="Mehta A."/>
            <person name="Aluvathingal J."/>
            <person name="Nadendla S."/>
            <person name="Lowell S."/>
            <person name="Myers T."/>
            <person name="Yan Y."/>
            <person name="Sichtig H."/>
        </authorList>
    </citation>
    <scope>NUCLEOTIDE SEQUENCE [LARGE SCALE GENOMIC DNA]</scope>
    <source>
        <strain evidence="6 7">FDAARGOS_881</strain>
    </source>
</reference>
<keyword evidence="2" id="KW-0482">Metalloprotease</keyword>
<evidence type="ECO:0000259" key="5">
    <source>
        <dbReference type="Pfam" id="PF05193"/>
    </source>
</evidence>
<dbReference type="AlphaFoldDB" id="A0A7T3A6N7"/>
<evidence type="ECO:0000313" key="7">
    <source>
        <dbReference type="Proteomes" id="UP000594836"/>
    </source>
</evidence>
<evidence type="ECO:0000256" key="3">
    <source>
        <dbReference type="SAM" id="SignalP"/>
    </source>
</evidence>
<proteinExistence type="inferred from homology"/>
<dbReference type="Proteomes" id="UP000594836">
    <property type="component" value="Chromosome"/>
</dbReference>
<evidence type="ECO:0000256" key="1">
    <source>
        <dbReference type="ARBA" id="ARBA00007261"/>
    </source>
</evidence>
<keyword evidence="2" id="KW-0378">Hydrolase</keyword>
<evidence type="ECO:0000259" key="4">
    <source>
        <dbReference type="Pfam" id="PF00675"/>
    </source>
</evidence>
<dbReference type="GO" id="GO:0046872">
    <property type="term" value="F:metal ion binding"/>
    <property type="evidence" value="ECO:0007669"/>
    <property type="project" value="InterPro"/>
</dbReference>
<protein>
    <submittedName>
        <fullName evidence="6">Insulinase family protein</fullName>
    </submittedName>
</protein>
<evidence type="ECO:0000256" key="2">
    <source>
        <dbReference type="ARBA" id="ARBA00023049"/>
    </source>
</evidence>
<dbReference type="PANTHER" id="PTHR11851">
    <property type="entry name" value="METALLOPROTEASE"/>
    <property type="match status" value="1"/>
</dbReference>
<dbReference type="InterPro" id="IPR007863">
    <property type="entry name" value="Peptidase_M16_C"/>
</dbReference>
<feature type="domain" description="Peptidase M16 N-terminal" evidence="4">
    <location>
        <begin position="66"/>
        <end position="179"/>
    </location>
</feature>
<evidence type="ECO:0000313" key="6">
    <source>
        <dbReference type="EMBL" id="QPT07159.1"/>
    </source>
</evidence>
<keyword evidence="2" id="KW-0645">Protease</keyword>
<dbReference type="Gene3D" id="3.30.830.10">
    <property type="entry name" value="Metalloenzyme, LuxS/M16 peptidase-like"/>
    <property type="match status" value="4"/>
</dbReference>
<dbReference type="InterPro" id="IPR011249">
    <property type="entry name" value="Metalloenz_LuxS/M16"/>
</dbReference>
<dbReference type="EMBL" id="CP065713">
    <property type="protein sequence ID" value="QPT07159.1"/>
    <property type="molecule type" value="Genomic_DNA"/>
</dbReference>
<name>A0A7T3A6N7_SPHPI</name>
<dbReference type="Pfam" id="PF05193">
    <property type="entry name" value="Peptidase_M16_C"/>
    <property type="match status" value="2"/>
</dbReference>
<gene>
    <name evidence="6" type="ORF">I6G38_09655</name>
</gene>
<feature type="domain" description="Peptidase M16 C-terminal" evidence="5">
    <location>
        <begin position="219"/>
        <end position="395"/>
    </location>
</feature>
<comment type="similarity">
    <text evidence="1">Belongs to the peptidase M16 family.</text>
</comment>
<accession>A0A7T3A6N7</accession>
<organism evidence="6 7">
    <name type="scientific">Sphingomonas paucimobilis</name>
    <name type="common">Pseudomonas paucimobilis</name>
    <dbReference type="NCBI Taxonomy" id="13689"/>
    <lineage>
        <taxon>Bacteria</taxon>
        <taxon>Pseudomonadati</taxon>
        <taxon>Pseudomonadota</taxon>
        <taxon>Alphaproteobacteria</taxon>
        <taxon>Sphingomonadales</taxon>
        <taxon>Sphingomonadaceae</taxon>
        <taxon>Sphingomonas</taxon>
    </lineage>
</organism>
<feature type="domain" description="Peptidase M16 C-terminal" evidence="5">
    <location>
        <begin position="657"/>
        <end position="836"/>
    </location>
</feature>
<dbReference type="Pfam" id="PF00675">
    <property type="entry name" value="Peptidase_M16"/>
    <property type="match status" value="1"/>
</dbReference>
<sequence length="929" mass="98899">MAKAFAVVALMAATASNAILAPATEARQRVPGPAISTIPSTKLPNRAITDPVTRFTLPNGLKVIVQTSRRVPLISATVVYDVGSKDEGAGQHGYAHLFEHLALDGSAHWNEGALRSLQDMGATNINAITTQDTTTFFETFPRAALDRVLFLEADRMGHIGAALTPERIKREVGVVLNEKRLRASEPFGGLDATILGDMYPADHPYHHSVIGDEADLDAVTVEGARGWFDTYYGPSNVTLILAGDIGGDEARALVAKYFGGLAPRLPVDRLLTRSMSLPGAMRRQMFASVPDGRLYVSYFAPPAGSPAIAALDLIAQIMANGARSRLNRRLIEELGLAQAAFVTFDEGLLSSRMGFTVAGIKGDQMARVEAEVDAALARFVAEGPTQAELESARAARIQYLLGLQGSTSGKAFLLARGARQNQEDDYAEAYLQQLLSATPESVRRVAADVYGRPGYQLAILPKPPLKAIPGGYDLTQGAPPIGPMAPITFPAVQQAQLSNGLNVILVSRPGGLSDTLLLRFDDGGSAGASHEIAPIVLDLLAAKGKTSGQLAAKEQVDALNGWLNDKIGLDHADLIFNWDAAQLSSGLALFGRMLTRPDVAPDALASLKSARIDRLRTETINRGAGAERALYTAIYGTGHPYAPPATAADAIAQVEAIDPTAVRAWLRTHLRPDRATLYIAADADMVTLKPLLEKALNSWKAEGPAVPPMPIPPARGRAAPSLTVIDKPGAAQTYIMAGKVIPAADMPGGTDAAATWVGNEVYGGNSTSRIGANLRGDKGWTYGIGSGVYDTRGQRRWIIAGTVDRAHSGDSVAELGKEMRMLTSDRPPDQVELGRIVTTAANSAAAQLESNADLLSAMADAQSDGLPYDDIAHRPMRLRALTLDQVKQAARAFDDPATVHWVLVGDWAQIRNQFKDLKLGVPEVIEPAR</sequence>
<feature type="chain" id="PRO_5032920063" evidence="3">
    <location>
        <begin position="22"/>
        <end position="929"/>
    </location>
</feature>